<dbReference type="InterPro" id="IPR032710">
    <property type="entry name" value="NTF2-like_dom_sf"/>
</dbReference>
<comment type="caution">
    <text evidence="2">The sequence shown here is derived from an EMBL/GenBank/DDBJ whole genome shotgun (WGS) entry which is preliminary data.</text>
</comment>
<dbReference type="SUPFAM" id="SSF54427">
    <property type="entry name" value="NTF2-like"/>
    <property type="match status" value="1"/>
</dbReference>
<dbReference type="Pfam" id="PF12680">
    <property type="entry name" value="SnoaL_2"/>
    <property type="match status" value="1"/>
</dbReference>
<feature type="domain" description="SnoaL-like" evidence="1">
    <location>
        <begin position="10"/>
        <end position="103"/>
    </location>
</feature>
<protein>
    <submittedName>
        <fullName evidence="2">Nuclear transport factor 2 family protein</fullName>
    </submittedName>
</protein>
<dbReference type="Gene3D" id="3.10.450.50">
    <property type="match status" value="1"/>
</dbReference>
<accession>A0ABP9CXB5</accession>
<evidence type="ECO:0000313" key="3">
    <source>
        <dbReference type="Proteomes" id="UP001500839"/>
    </source>
</evidence>
<name>A0ABP9CXB5_9ACTN</name>
<organism evidence="2 3">
    <name type="scientific">Tomitella cavernea</name>
    <dbReference type="NCBI Taxonomy" id="1387982"/>
    <lineage>
        <taxon>Bacteria</taxon>
        <taxon>Bacillati</taxon>
        <taxon>Actinomycetota</taxon>
        <taxon>Actinomycetes</taxon>
        <taxon>Mycobacteriales</taxon>
        <taxon>Tomitella</taxon>
    </lineage>
</organism>
<evidence type="ECO:0000313" key="2">
    <source>
        <dbReference type="EMBL" id="GAA4816448.1"/>
    </source>
</evidence>
<gene>
    <name evidence="2" type="ORF">GCM10023353_23300</name>
</gene>
<keyword evidence="3" id="KW-1185">Reference proteome</keyword>
<dbReference type="RefSeq" id="WP_200175158.1">
    <property type="nucleotide sequence ID" value="NZ_BAABKQ010000001.1"/>
</dbReference>
<evidence type="ECO:0000259" key="1">
    <source>
        <dbReference type="Pfam" id="PF12680"/>
    </source>
</evidence>
<proteinExistence type="predicted"/>
<reference evidence="3" key="1">
    <citation type="journal article" date="2019" name="Int. J. Syst. Evol. Microbiol.">
        <title>The Global Catalogue of Microorganisms (GCM) 10K type strain sequencing project: providing services to taxonomists for standard genome sequencing and annotation.</title>
        <authorList>
            <consortium name="The Broad Institute Genomics Platform"/>
            <consortium name="The Broad Institute Genome Sequencing Center for Infectious Disease"/>
            <person name="Wu L."/>
            <person name="Ma J."/>
        </authorList>
    </citation>
    <scope>NUCLEOTIDE SEQUENCE [LARGE SCALE GENOMIC DNA]</scope>
    <source>
        <strain evidence="3">JCM 18542</strain>
    </source>
</reference>
<sequence length="119" mass="13069">MTQDNAYDTVQKYHRAWTSGDIDTAMSYVADDVACRAPGVDLDGKDAYRGFIGGFAPMLTGIGDIAEFVDEDRVALFYYPQTMSTSTTPAAEFFTVKDGKITESVLIFDRLSYGPPEQA</sequence>
<dbReference type="EMBL" id="BAABKQ010000001">
    <property type="protein sequence ID" value="GAA4816448.1"/>
    <property type="molecule type" value="Genomic_DNA"/>
</dbReference>
<dbReference type="InterPro" id="IPR037401">
    <property type="entry name" value="SnoaL-like"/>
</dbReference>
<dbReference type="Proteomes" id="UP001500839">
    <property type="component" value="Unassembled WGS sequence"/>
</dbReference>